<feature type="region of interest" description="Disordered" evidence="4">
    <location>
        <begin position="1"/>
        <end position="31"/>
    </location>
</feature>
<evidence type="ECO:0000256" key="2">
    <source>
        <dbReference type="ARBA" id="ARBA00022695"/>
    </source>
</evidence>
<keyword evidence="3" id="KW-0414">Isoprene biosynthesis</keyword>
<protein>
    <recommendedName>
        <fullName evidence="3">2-C-methyl-D-erythritol 4-phosphate cytidylyltransferase</fullName>
        <ecNumber evidence="3">2.7.7.60</ecNumber>
    </recommendedName>
    <alternativeName>
        <fullName evidence="3">4-diphosphocytidyl-2C-methyl-D-erythritol synthase</fullName>
    </alternativeName>
    <alternativeName>
        <fullName evidence="3">MEP cytidylyltransferase</fullName>
        <shortName evidence="3">MCT</shortName>
    </alternativeName>
</protein>
<feature type="site" description="Positions MEP for the nucleophilic attack" evidence="3">
    <location>
        <position position="270"/>
    </location>
</feature>
<reference evidence="5 6" key="1">
    <citation type="submission" date="2017-05" db="EMBL/GenBank/DDBJ databases">
        <authorList>
            <person name="Varghese N."/>
            <person name="Submissions S."/>
        </authorList>
    </citation>
    <scope>NUCLEOTIDE SEQUENCE [LARGE SCALE GENOMIC DNA]</scope>
    <source>
        <strain evidence="5 6">DSM 25457</strain>
    </source>
</reference>
<name>A0ABY1PVC0_9BACT</name>
<dbReference type="RefSeq" id="WP_346772144.1">
    <property type="nucleotide sequence ID" value="NZ_FXUG01000003.1"/>
</dbReference>
<organism evidence="5 6">
    <name type="scientific">Neorhodopirellula lusitana</name>
    <dbReference type="NCBI Taxonomy" id="445327"/>
    <lineage>
        <taxon>Bacteria</taxon>
        <taxon>Pseudomonadati</taxon>
        <taxon>Planctomycetota</taxon>
        <taxon>Planctomycetia</taxon>
        <taxon>Pirellulales</taxon>
        <taxon>Pirellulaceae</taxon>
        <taxon>Neorhodopirellula</taxon>
    </lineage>
</organism>
<comment type="catalytic activity">
    <reaction evidence="3">
        <text>2-C-methyl-D-erythritol 4-phosphate + CTP + H(+) = 4-CDP-2-C-methyl-D-erythritol + diphosphate</text>
        <dbReference type="Rhea" id="RHEA:13429"/>
        <dbReference type="ChEBI" id="CHEBI:15378"/>
        <dbReference type="ChEBI" id="CHEBI:33019"/>
        <dbReference type="ChEBI" id="CHEBI:37563"/>
        <dbReference type="ChEBI" id="CHEBI:57823"/>
        <dbReference type="ChEBI" id="CHEBI:58262"/>
        <dbReference type="EC" id="2.7.7.60"/>
    </reaction>
</comment>
<keyword evidence="6" id="KW-1185">Reference proteome</keyword>
<dbReference type="InterPro" id="IPR050088">
    <property type="entry name" value="IspD/TarI_cytidylyltransf_bact"/>
</dbReference>
<dbReference type="SUPFAM" id="SSF53448">
    <property type="entry name" value="Nucleotide-diphospho-sugar transferases"/>
    <property type="match status" value="1"/>
</dbReference>
<proteinExistence type="inferred from homology"/>
<dbReference type="EC" id="2.7.7.60" evidence="3"/>
<accession>A0ABY1PVC0</accession>
<evidence type="ECO:0000313" key="6">
    <source>
        <dbReference type="Proteomes" id="UP001158067"/>
    </source>
</evidence>
<dbReference type="CDD" id="cd02516">
    <property type="entry name" value="CDP-ME_synthetase"/>
    <property type="match status" value="1"/>
</dbReference>
<comment type="pathway">
    <text evidence="3">Isoprenoid biosynthesis; isopentenyl diphosphate biosynthesis via DXP pathway; isopentenyl diphosphate from 1-deoxy-D-xylulose 5-phosphate: step 2/6.</text>
</comment>
<feature type="site" description="Transition state stabilizer" evidence="3">
    <location>
        <position position="57"/>
    </location>
</feature>
<feature type="site" description="Positions MEP for the nucleophilic attack" evidence="3">
    <location>
        <position position="216"/>
    </location>
</feature>
<comment type="function">
    <text evidence="3">Catalyzes the formation of 4-diphosphocytidyl-2-C-methyl-D-erythritol from CTP and 2-C-methyl-D-erythritol 4-phosphate (MEP).</text>
</comment>
<evidence type="ECO:0000256" key="4">
    <source>
        <dbReference type="SAM" id="MobiDB-lite"/>
    </source>
</evidence>
<comment type="similarity">
    <text evidence="3">Belongs to the IspD/TarI cytidylyltransferase family. IspD subfamily.</text>
</comment>
<feature type="site" description="Transition state stabilizer" evidence="3">
    <location>
        <position position="50"/>
    </location>
</feature>
<dbReference type="PANTHER" id="PTHR32125:SF4">
    <property type="entry name" value="2-C-METHYL-D-ERYTHRITOL 4-PHOSPHATE CYTIDYLYLTRANSFERASE, CHLOROPLASTIC"/>
    <property type="match status" value="1"/>
</dbReference>
<dbReference type="InterPro" id="IPR001228">
    <property type="entry name" value="IspD"/>
</dbReference>
<evidence type="ECO:0000256" key="3">
    <source>
        <dbReference type="HAMAP-Rule" id="MF_00108"/>
    </source>
</evidence>
<evidence type="ECO:0000313" key="5">
    <source>
        <dbReference type="EMBL" id="SMP50108.1"/>
    </source>
</evidence>
<sequence>MSENNAPSPLSADRDLLSGHGSPLPGPASCSSLPERSVVVIVPAAGHGARFGDQANKLFAILDGKPLWTHCVQRLSDRPEVDQVLVAVSASDLDRFVEETRFLSKPGRVRFVIGGAERSDTVQAALDQAFSSHQVSDSASDQVAGGQAGESACEMANASLKFVAVHDAARPLIRDAELTAVFEKAAETGAAILAHRVTGTLKRELPDNLGCQTVSREGMWEAQTPQVFRLDWMHQAYARHRGRPVTDDAQAIERLGHPVALVNGAADNLKITYPEDLRIAEALKQIYSDPKQL</sequence>
<dbReference type="Pfam" id="PF01128">
    <property type="entry name" value="IspD"/>
    <property type="match status" value="2"/>
</dbReference>
<dbReference type="InterPro" id="IPR034683">
    <property type="entry name" value="IspD/TarI"/>
</dbReference>
<dbReference type="EMBL" id="FXUG01000003">
    <property type="protein sequence ID" value="SMP50108.1"/>
    <property type="molecule type" value="Genomic_DNA"/>
</dbReference>
<keyword evidence="2 3" id="KW-0548">Nucleotidyltransferase</keyword>
<gene>
    <name evidence="3" type="primary">ispD</name>
    <name evidence="5" type="ORF">SAMN06265222_10339</name>
</gene>
<dbReference type="Gene3D" id="3.90.550.10">
    <property type="entry name" value="Spore Coat Polysaccharide Biosynthesis Protein SpsA, Chain A"/>
    <property type="match status" value="1"/>
</dbReference>
<dbReference type="Proteomes" id="UP001158067">
    <property type="component" value="Unassembled WGS sequence"/>
</dbReference>
<dbReference type="GO" id="GO:0016779">
    <property type="term" value="F:nucleotidyltransferase activity"/>
    <property type="evidence" value="ECO:0007669"/>
    <property type="project" value="UniProtKB-KW"/>
</dbReference>
<dbReference type="InterPro" id="IPR029044">
    <property type="entry name" value="Nucleotide-diphossugar_trans"/>
</dbReference>
<evidence type="ECO:0000256" key="1">
    <source>
        <dbReference type="ARBA" id="ARBA00022679"/>
    </source>
</evidence>
<comment type="caution">
    <text evidence="5">The sequence shown here is derived from an EMBL/GenBank/DDBJ whole genome shotgun (WGS) entry which is preliminary data.</text>
</comment>
<dbReference type="HAMAP" id="MF_00108">
    <property type="entry name" value="IspD"/>
    <property type="match status" value="1"/>
</dbReference>
<dbReference type="PANTHER" id="PTHR32125">
    <property type="entry name" value="2-C-METHYL-D-ERYTHRITOL 4-PHOSPHATE CYTIDYLYLTRANSFERASE, CHLOROPLASTIC"/>
    <property type="match status" value="1"/>
</dbReference>
<keyword evidence="1 3" id="KW-0808">Transferase</keyword>